<evidence type="ECO:0000313" key="2">
    <source>
        <dbReference type="Proteomes" id="UP000039865"/>
    </source>
</evidence>
<evidence type="ECO:0000313" key="1">
    <source>
        <dbReference type="EMBL" id="CDW79396.1"/>
    </source>
</evidence>
<dbReference type="InParanoid" id="A0A078AC36"/>
<dbReference type="Proteomes" id="UP000039865">
    <property type="component" value="Unassembled WGS sequence"/>
</dbReference>
<proteinExistence type="predicted"/>
<dbReference type="AlphaFoldDB" id="A0A078AC36"/>
<accession>A0A078AC36</accession>
<dbReference type="OrthoDB" id="326062at2759"/>
<gene>
    <name evidence="1" type="primary">Contig9453.g10115</name>
    <name evidence="1" type="ORF">STYLEM_8384</name>
</gene>
<protein>
    <submittedName>
        <fullName evidence="1">Uncharacterized protein</fullName>
    </submittedName>
</protein>
<dbReference type="EMBL" id="CCKQ01007957">
    <property type="protein sequence ID" value="CDW79396.1"/>
    <property type="molecule type" value="Genomic_DNA"/>
</dbReference>
<name>A0A078AC36_STYLE</name>
<reference evidence="1 2" key="1">
    <citation type="submission" date="2014-06" db="EMBL/GenBank/DDBJ databases">
        <authorList>
            <person name="Swart Estienne"/>
        </authorList>
    </citation>
    <scope>NUCLEOTIDE SEQUENCE [LARGE SCALE GENOMIC DNA]</scope>
    <source>
        <strain evidence="1 2">130c</strain>
    </source>
</reference>
<sequence>MINQVCQHCYTSRVINIITHEIKQADNGYGYPLLDNITYERINQIKIQIESQLPISKDHHPSLVLTDNRDKEFGYLNPQNRNEFRQYDLDGNRYLRSDVLYKSILRDVKKYYTKDFNEATQFITLQSIKDLRCFVPLAASFLRQRFPEFSSQIDPRKWFQSTKDVMNIPDDFIFFFGCLIYPKQMFQIIYSEYNPKKMTKRKRIYSDNFKISQQAEKILKISHESLYKFSLEKLFRLVTTEKYSYLYCSFFQKLAMTKNYIENKNYSKPFYRAYVLAYNALLLVSQKSLISSIYEEGNIEKKRQIFELIQLKQRPMKLFEVQSLKKQQNKQQKYINSFKEIKMLNKRNASLDIWDLEQEIILSSNDTQSYDSSYK</sequence>
<organism evidence="1 2">
    <name type="scientific">Stylonychia lemnae</name>
    <name type="common">Ciliate</name>
    <dbReference type="NCBI Taxonomy" id="5949"/>
    <lineage>
        <taxon>Eukaryota</taxon>
        <taxon>Sar</taxon>
        <taxon>Alveolata</taxon>
        <taxon>Ciliophora</taxon>
        <taxon>Intramacronucleata</taxon>
        <taxon>Spirotrichea</taxon>
        <taxon>Stichotrichia</taxon>
        <taxon>Sporadotrichida</taxon>
        <taxon>Oxytrichidae</taxon>
        <taxon>Stylonychinae</taxon>
        <taxon>Stylonychia</taxon>
    </lineage>
</organism>
<keyword evidence="2" id="KW-1185">Reference proteome</keyword>